<gene>
    <name evidence="2" type="ORF">UY92_C0001G0089</name>
</gene>
<name>A0A0G1YIP9_9BACT</name>
<dbReference type="AlphaFoldDB" id="A0A0G1YIP9"/>
<feature type="region of interest" description="Disordered" evidence="1">
    <location>
        <begin position="153"/>
        <end position="173"/>
    </location>
</feature>
<dbReference type="Proteomes" id="UP000033870">
    <property type="component" value="Unassembled WGS sequence"/>
</dbReference>
<reference evidence="2 3" key="1">
    <citation type="journal article" date="2015" name="Nature">
        <title>rRNA introns, odd ribosomes, and small enigmatic genomes across a large radiation of phyla.</title>
        <authorList>
            <person name="Brown C.T."/>
            <person name="Hug L.A."/>
            <person name="Thomas B.C."/>
            <person name="Sharon I."/>
            <person name="Castelle C.J."/>
            <person name="Singh A."/>
            <person name="Wilkins M.J."/>
            <person name="Williams K.H."/>
            <person name="Banfield J.F."/>
        </authorList>
    </citation>
    <scope>NUCLEOTIDE SEQUENCE [LARGE SCALE GENOMIC DNA]</scope>
</reference>
<evidence type="ECO:0000256" key="1">
    <source>
        <dbReference type="SAM" id="MobiDB-lite"/>
    </source>
</evidence>
<evidence type="ECO:0008006" key="4">
    <source>
        <dbReference type="Google" id="ProtNLM"/>
    </source>
</evidence>
<dbReference type="Pfam" id="PF10116">
    <property type="entry name" value="Host_attach"/>
    <property type="match status" value="1"/>
</dbReference>
<sequence length="173" mass="19479">MKITSNLPQFSGRPYLIIVAGRQEAKFYLAGNSVIRTLESFRVRTPLYSDREGFFEASGRMGVIRSGSAYEPPKEAVIQEFIRGLKEHLAAIEAAEEIASAAVFAPNYMKGYIRSALSASLEQRLELVVEGNFYRSPPLALWRKIWENREPRAVKPRSGEADNLWHRGAKPPP</sequence>
<proteinExistence type="predicted"/>
<evidence type="ECO:0000313" key="2">
    <source>
        <dbReference type="EMBL" id="KKW43075.1"/>
    </source>
</evidence>
<dbReference type="STRING" id="1619044.UY92_C0001G0089"/>
<comment type="caution">
    <text evidence="2">The sequence shown here is derived from an EMBL/GenBank/DDBJ whole genome shotgun (WGS) entry which is preliminary data.</text>
</comment>
<dbReference type="InterPro" id="IPR019291">
    <property type="entry name" value="Host_attachment_protein"/>
</dbReference>
<dbReference type="EMBL" id="LCRX01000001">
    <property type="protein sequence ID" value="KKW43075.1"/>
    <property type="molecule type" value="Genomic_DNA"/>
</dbReference>
<organism evidence="2 3">
    <name type="scientific">Candidatus Magasanikbacteria bacterium GW2011_GWA2_56_11</name>
    <dbReference type="NCBI Taxonomy" id="1619044"/>
    <lineage>
        <taxon>Bacteria</taxon>
        <taxon>Candidatus Magasanikiibacteriota</taxon>
    </lineage>
</organism>
<protein>
    <recommendedName>
        <fullName evidence="4">Host attachment protein</fullName>
    </recommendedName>
</protein>
<accession>A0A0G1YIP9</accession>
<feature type="compositionally biased region" description="Basic and acidic residues" evidence="1">
    <location>
        <begin position="153"/>
        <end position="165"/>
    </location>
</feature>
<evidence type="ECO:0000313" key="3">
    <source>
        <dbReference type="Proteomes" id="UP000033870"/>
    </source>
</evidence>